<dbReference type="InterPro" id="IPR014710">
    <property type="entry name" value="RmlC-like_jellyroll"/>
</dbReference>
<gene>
    <name evidence="2" type="ORF">D2962_11325</name>
</gene>
<name>A0A3G2R6N3_9FIRM</name>
<proteinExistence type="predicted"/>
<organism evidence="2 3">
    <name type="scientific">Biomaibacter acetigenes</name>
    <dbReference type="NCBI Taxonomy" id="2316383"/>
    <lineage>
        <taxon>Bacteria</taxon>
        <taxon>Bacillati</taxon>
        <taxon>Bacillota</taxon>
        <taxon>Clostridia</taxon>
        <taxon>Thermosediminibacterales</taxon>
        <taxon>Tepidanaerobacteraceae</taxon>
        <taxon>Biomaibacter</taxon>
    </lineage>
</organism>
<evidence type="ECO:0000313" key="2">
    <source>
        <dbReference type="EMBL" id="AYO31112.1"/>
    </source>
</evidence>
<dbReference type="InterPro" id="IPR013096">
    <property type="entry name" value="Cupin_2"/>
</dbReference>
<dbReference type="Gene3D" id="2.60.120.10">
    <property type="entry name" value="Jelly Rolls"/>
    <property type="match status" value="1"/>
</dbReference>
<keyword evidence="3" id="KW-1185">Reference proteome</keyword>
<dbReference type="RefSeq" id="WP_122015028.1">
    <property type="nucleotide sequence ID" value="NZ_CP033169.1"/>
</dbReference>
<sequence length="163" mass="19106">MTETEYIKDLTKVSVNGYDFADYKHLFKLDKIVMSHVSVKPGESVPPHVHDNEEQTYWIIKGIGKIRLGNEEYDVCGGQAVYTSWHRTYHKKYRARTTGIRVFCCHLLNFKRGDLIAIAIFRLQLFHWNEECSFKRFFYRYKIPFKTYGNLPNPGSHGLPQPG</sequence>
<dbReference type="AlphaFoldDB" id="A0A3G2R6N3"/>
<dbReference type="EMBL" id="CP033169">
    <property type="protein sequence ID" value="AYO31112.1"/>
    <property type="molecule type" value="Genomic_DNA"/>
</dbReference>
<dbReference type="Proteomes" id="UP000280960">
    <property type="component" value="Chromosome"/>
</dbReference>
<dbReference type="SUPFAM" id="SSF51182">
    <property type="entry name" value="RmlC-like cupins"/>
    <property type="match status" value="1"/>
</dbReference>
<accession>A0A3G2R6N3</accession>
<evidence type="ECO:0000259" key="1">
    <source>
        <dbReference type="Pfam" id="PF07883"/>
    </source>
</evidence>
<feature type="domain" description="Cupin type-2" evidence="1">
    <location>
        <begin position="36"/>
        <end position="88"/>
    </location>
</feature>
<protein>
    <submittedName>
        <fullName evidence="2">Cupin domain-containing protein</fullName>
    </submittedName>
</protein>
<dbReference type="KEGG" id="bacg:D2962_11325"/>
<evidence type="ECO:0000313" key="3">
    <source>
        <dbReference type="Proteomes" id="UP000280960"/>
    </source>
</evidence>
<dbReference type="Pfam" id="PF07883">
    <property type="entry name" value="Cupin_2"/>
    <property type="match status" value="1"/>
</dbReference>
<reference evidence="2 3" key="1">
    <citation type="submission" date="2018-10" db="EMBL/GenBank/DDBJ databases">
        <authorList>
            <person name="Zhang X."/>
        </authorList>
    </citation>
    <scope>NUCLEOTIDE SEQUENCE [LARGE SCALE GENOMIC DNA]</scope>
    <source>
        <strain evidence="2 3">SK-G1</strain>
    </source>
</reference>
<dbReference type="InterPro" id="IPR011051">
    <property type="entry name" value="RmlC_Cupin_sf"/>
</dbReference>